<keyword evidence="8" id="KW-0472">Membrane</keyword>
<dbReference type="FunFam" id="1.10.510.10:FF:000021">
    <property type="entry name" value="Serine/threonine protein kinase"/>
    <property type="match status" value="1"/>
</dbReference>
<keyword evidence="8" id="KW-1133">Transmembrane helix</keyword>
<dbReference type="InterPro" id="IPR000719">
    <property type="entry name" value="Prot_kinase_dom"/>
</dbReference>
<feature type="binding site" evidence="7">
    <location>
        <position position="38"/>
    </location>
    <ligand>
        <name>ATP</name>
        <dbReference type="ChEBI" id="CHEBI:30616"/>
    </ligand>
</feature>
<keyword evidence="8" id="KW-0812">Transmembrane</keyword>
<comment type="caution">
    <text evidence="10">The sequence shown here is derived from an EMBL/GenBank/DDBJ whole genome shotgun (WGS) entry which is preliminary data.</text>
</comment>
<keyword evidence="4 7" id="KW-0547">Nucleotide-binding</keyword>
<dbReference type="InterPro" id="IPR008271">
    <property type="entry name" value="Ser/Thr_kinase_AS"/>
</dbReference>
<evidence type="ECO:0000259" key="9">
    <source>
        <dbReference type="PROSITE" id="PS50011"/>
    </source>
</evidence>
<feature type="transmembrane region" description="Helical" evidence="8">
    <location>
        <begin position="322"/>
        <end position="342"/>
    </location>
</feature>
<dbReference type="Gene3D" id="1.10.510.10">
    <property type="entry name" value="Transferase(Phosphotransferase) domain 1"/>
    <property type="match status" value="1"/>
</dbReference>
<keyword evidence="2 10" id="KW-0723">Serine/threonine-protein kinase</keyword>
<dbReference type="CDD" id="cd14014">
    <property type="entry name" value="STKc_PknB_like"/>
    <property type="match status" value="1"/>
</dbReference>
<evidence type="ECO:0000256" key="1">
    <source>
        <dbReference type="ARBA" id="ARBA00012513"/>
    </source>
</evidence>
<dbReference type="EMBL" id="DSVQ01000015">
    <property type="protein sequence ID" value="HGT40016.1"/>
    <property type="molecule type" value="Genomic_DNA"/>
</dbReference>
<name>A0A7C4LM59_9PLAN</name>
<dbReference type="AlphaFoldDB" id="A0A7C4LM59"/>
<dbReference type="PROSITE" id="PS50011">
    <property type="entry name" value="PROTEIN_KINASE_DOM"/>
    <property type="match status" value="1"/>
</dbReference>
<dbReference type="GO" id="GO:0004674">
    <property type="term" value="F:protein serine/threonine kinase activity"/>
    <property type="evidence" value="ECO:0007669"/>
    <property type="project" value="UniProtKB-KW"/>
</dbReference>
<dbReference type="SUPFAM" id="SSF56112">
    <property type="entry name" value="Protein kinase-like (PK-like)"/>
    <property type="match status" value="1"/>
</dbReference>
<evidence type="ECO:0000256" key="2">
    <source>
        <dbReference type="ARBA" id="ARBA00022527"/>
    </source>
</evidence>
<sequence length="541" mass="61062">MSNRKIGPFELGEKLGAGGMGIVYRAVYTKTGIPCAIKVLAPDVNDSTAVQQRFEREIAILKKLQHPHIVRYYGGGKVGNQRFYAMELVPGGSLESYLKAKRKLPWEEALEFARQIAEALEHAHNAGVIHRDLKPANLLMTPDRQLKLTDFGIARDTTATALTAAGKTVGTYAYMAPEQIRGKPPVDRRTDLYALGCVLFEMLTGETPFEGDNPGDVLVKHLQEEPLRVTSFAPDCPIWLEDLVFRLLEKDPENRPYDALAVQVALEEVRQKVAQQASLVGNTLAGNATKTQGAGAAADVRAALGKKKKRKKREQAPFYEQLWFLVLCLVLLAGTAYGVYWWRNREAYLFARAEALMSTENEANWLSARDYYLKPLLAKYPRGEFASKAQEYLERIEITFLERQARSRAMRNIEPKSPAEAVYMEADRYERFGDRITALHKYESLIDIFKNETGDNRLFVQMARQRVAKMRAEGLDKRDVVQIVEDALKRADELEASGQASKRIEARNLWNSIVELYADNQELAAHVETAQERLRRKPGGK</sequence>
<evidence type="ECO:0000256" key="5">
    <source>
        <dbReference type="ARBA" id="ARBA00022777"/>
    </source>
</evidence>
<evidence type="ECO:0000256" key="6">
    <source>
        <dbReference type="ARBA" id="ARBA00022840"/>
    </source>
</evidence>
<dbReference type="SMART" id="SM00220">
    <property type="entry name" value="S_TKc"/>
    <property type="match status" value="1"/>
</dbReference>
<dbReference type="PROSITE" id="PS00108">
    <property type="entry name" value="PROTEIN_KINASE_ST"/>
    <property type="match status" value="1"/>
</dbReference>
<protein>
    <recommendedName>
        <fullName evidence="1">non-specific serine/threonine protein kinase</fullName>
        <ecNumber evidence="1">2.7.11.1</ecNumber>
    </recommendedName>
</protein>
<dbReference type="GO" id="GO:0005524">
    <property type="term" value="F:ATP binding"/>
    <property type="evidence" value="ECO:0007669"/>
    <property type="project" value="UniProtKB-UniRule"/>
</dbReference>
<dbReference type="Pfam" id="PF00069">
    <property type="entry name" value="Pkinase"/>
    <property type="match status" value="1"/>
</dbReference>
<evidence type="ECO:0000256" key="7">
    <source>
        <dbReference type="PROSITE-ProRule" id="PRU10141"/>
    </source>
</evidence>
<organism evidence="10">
    <name type="scientific">Schlesneria paludicola</name>
    <dbReference type="NCBI Taxonomy" id="360056"/>
    <lineage>
        <taxon>Bacteria</taxon>
        <taxon>Pseudomonadati</taxon>
        <taxon>Planctomycetota</taxon>
        <taxon>Planctomycetia</taxon>
        <taxon>Planctomycetales</taxon>
        <taxon>Planctomycetaceae</taxon>
        <taxon>Schlesneria</taxon>
    </lineage>
</organism>
<dbReference type="EC" id="2.7.11.1" evidence="1"/>
<dbReference type="PROSITE" id="PS00107">
    <property type="entry name" value="PROTEIN_KINASE_ATP"/>
    <property type="match status" value="1"/>
</dbReference>
<proteinExistence type="predicted"/>
<keyword evidence="6 7" id="KW-0067">ATP-binding</keyword>
<keyword evidence="3" id="KW-0808">Transferase</keyword>
<dbReference type="InterPro" id="IPR017441">
    <property type="entry name" value="Protein_kinase_ATP_BS"/>
</dbReference>
<dbReference type="InterPro" id="IPR011009">
    <property type="entry name" value="Kinase-like_dom_sf"/>
</dbReference>
<evidence type="ECO:0000256" key="3">
    <source>
        <dbReference type="ARBA" id="ARBA00022679"/>
    </source>
</evidence>
<evidence type="ECO:0000313" key="10">
    <source>
        <dbReference type="EMBL" id="HGT40016.1"/>
    </source>
</evidence>
<evidence type="ECO:0000256" key="4">
    <source>
        <dbReference type="ARBA" id="ARBA00022741"/>
    </source>
</evidence>
<accession>A0A7C4LM59</accession>
<reference evidence="10" key="1">
    <citation type="journal article" date="2020" name="mSystems">
        <title>Genome- and Community-Level Interaction Insights into Carbon Utilization and Element Cycling Functions of Hydrothermarchaeota in Hydrothermal Sediment.</title>
        <authorList>
            <person name="Zhou Z."/>
            <person name="Liu Y."/>
            <person name="Xu W."/>
            <person name="Pan J."/>
            <person name="Luo Z.H."/>
            <person name="Li M."/>
        </authorList>
    </citation>
    <scope>NUCLEOTIDE SEQUENCE [LARGE SCALE GENOMIC DNA]</scope>
    <source>
        <strain evidence="10">SpSt-508</strain>
    </source>
</reference>
<evidence type="ECO:0000256" key="8">
    <source>
        <dbReference type="SAM" id="Phobius"/>
    </source>
</evidence>
<dbReference type="PANTHER" id="PTHR43289:SF6">
    <property type="entry name" value="SERINE_THREONINE-PROTEIN KINASE NEKL-3"/>
    <property type="match status" value="1"/>
</dbReference>
<keyword evidence="5 10" id="KW-0418">Kinase</keyword>
<dbReference type="PANTHER" id="PTHR43289">
    <property type="entry name" value="MITOGEN-ACTIVATED PROTEIN KINASE KINASE KINASE 20-RELATED"/>
    <property type="match status" value="1"/>
</dbReference>
<gene>
    <name evidence="10" type="ORF">ENS64_12260</name>
</gene>
<feature type="domain" description="Protein kinase" evidence="9">
    <location>
        <begin position="9"/>
        <end position="269"/>
    </location>
</feature>